<feature type="domain" description="GST N-terminal" evidence="1">
    <location>
        <begin position="19"/>
        <end position="110"/>
    </location>
</feature>
<proteinExistence type="predicted"/>
<sequence length="315" mass="35637">MTTQKQEQRHGLRFSLRNIAFSHFCEKARWTLDYYGVPYVEYRSLPWMHIISMFRHRATIVAGPECSPFSTPFLTCTPGDSTADATGDRTIKLNDSTDILGFISDQFAAPSDNSTIDASVNLYSDDAATKAKILALEERFDLMIGPHVRRIAYYEIFVKAPRSVQRELGHHNNAGKLQSWLWSMFVPLWGWLIIKFFNINEVSAARSMDILKREFEHISQVLESNSTGSGYLVGSQFTAADLTLASLASIVLGVTHKEGYGAWLPPMTVMRPEGQAFCKELRQTTAGKHVLRCYQQHRGEKPPGSSYGYMFFGLW</sequence>
<dbReference type="InterPro" id="IPR004045">
    <property type="entry name" value="Glutathione_S-Trfase_N"/>
</dbReference>
<organism evidence="2 3">
    <name type="scientific">Dissophora globulifera</name>
    <dbReference type="NCBI Taxonomy" id="979702"/>
    <lineage>
        <taxon>Eukaryota</taxon>
        <taxon>Fungi</taxon>
        <taxon>Fungi incertae sedis</taxon>
        <taxon>Mucoromycota</taxon>
        <taxon>Mortierellomycotina</taxon>
        <taxon>Mortierellomycetes</taxon>
        <taxon>Mortierellales</taxon>
        <taxon>Mortierellaceae</taxon>
        <taxon>Dissophora</taxon>
    </lineage>
</organism>
<gene>
    <name evidence="2" type="ORF">BGZ99_009715</name>
</gene>
<dbReference type="SUPFAM" id="SSF47616">
    <property type="entry name" value="GST C-terminal domain-like"/>
    <property type="match status" value="1"/>
</dbReference>
<protein>
    <recommendedName>
        <fullName evidence="1">GST N-terminal domain-containing protein</fullName>
    </recommendedName>
</protein>
<dbReference type="EMBL" id="JAAAIP010000842">
    <property type="protein sequence ID" value="KAG0312120.1"/>
    <property type="molecule type" value="Genomic_DNA"/>
</dbReference>
<dbReference type="InterPro" id="IPR036282">
    <property type="entry name" value="Glutathione-S-Trfase_C_sf"/>
</dbReference>
<dbReference type="AlphaFoldDB" id="A0A9P6ULV7"/>
<dbReference type="OrthoDB" id="9988732at2759"/>
<evidence type="ECO:0000313" key="3">
    <source>
        <dbReference type="Proteomes" id="UP000738325"/>
    </source>
</evidence>
<name>A0A9P6ULV7_9FUNG</name>
<comment type="caution">
    <text evidence="2">The sequence shown here is derived from an EMBL/GenBank/DDBJ whole genome shotgun (WGS) entry which is preliminary data.</text>
</comment>
<dbReference type="Proteomes" id="UP000738325">
    <property type="component" value="Unassembled WGS sequence"/>
</dbReference>
<accession>A0A9P6ULV7</accession>
<reference evidence="2" key="1">
    <citation type="journal article" date="2020" name="Fungal Divers.">
        <title>Resolving the Mortierellaceae phylogeny through synthesis of multi-gene phylogenetics and phylogenomics.</title>
        <authorList>
            <person name="Vandepol N."/>
            <person name="Liber J."/>
            <person name="Desiro A."/>
            <person name="Na H."/>
            <person name="Kennedy M."/>
            <person name="Barry K."/>
            <person name="Grigoriev I.V."/>
            <person name="Miller A.N."/>
            <person name="O'Donnell K."/>
            <person name="Stajich J.E."/>
            <person name="Bonito G."/>
        </authorList>
    </citation>
    <scope>NUCLEOTIDE SEQUENCE</scope>
    <source>
        <strain evidence="2">REB-010B</strain>
    </source>
</reference>
<dbReference type="Pfam" id="PF13417">
    <property type="entry name" value="GST_N_3"/>
    <property type="match status" value="1"/>
</dbReference>
<evidence type="ECO:0000313" key="2">
    <source>
        <dbReference type="EMBL" id="KAG0312120.1"/>
    </source>
</evidence>
<keyword evidence="3" id="KW-1185">Reference proteome</keyword>
<evidence type="ECO:0000259" key="1">
    <source>
        <dbReference type="Pfam" id="PF13417"/>
    </source>
</evidence>
<dbReference type="Gene3D" id="1.20.1050.10">
    <property type="match status" value="1"/>
</dbReference>